<accession>A0ABW1VB22</accession>
<organism evidence="1 2">
    <name type="scientific">Paenibacillus septentrionalis</name>
    <dbReference type="NCBI Taxonomy" id="429342"/>
    <lineage>
        <taxon>Bacteria</taxon>
        <taxon>Bacillati</taxon>
        <taxon>Bacillota</taxon>
        <taxon>Bacilli</taxon>
        <taxon>Bacillales</taxon>
        <taxon>Paenibacillaceae</taxon>
        <taxon>Paenibacillus</taxon>
    </lineage>
</organism>
<reference evidence="2" key="1">
    <citation type="journal article" date="2019" name="Int. J. Syst. Evol. Microbiol.">
        <title>The Global Catalogue of Microorganisms (GCM) 10K type strain sequencing project: providing services to taxonomists for standard genome sequencing and annotation.</title>
        <authorList>
            <consortium name="The Broad Institute Genomics Platform"/>
            <consortium name="The Broad Institute Genome Sequencing Center for Infectious Disease"/>
            <person name="Wu L."/>
            <person name="Ma J."/>
        </authorList>
    </citation>
    <scope>NUCLEOTIDE SEQUENCE [LARGE SCALE GENOMIC DNA]</scope>
    <source>
        <strain evidence="2">PCU 280</strain>
    </source>
</reference>
<dbReference type="Pfam" id="PF18952">
    <property type="entry name" value="DUF5696"/>
    <property type="match status" value="1"/>
</dbReference>
<dbReference type="RefSeq" id="WP_379237493.1">
    <property type="nucleotide sequence ID" value="NZ_JBHSTE010000007.1"/>
</dbReference>
<sequence>MISNLSKSAINRMKNAGVKEMIMAAILILMIIALFFIPGTVQSFSIKSQAMPQYAKDGAAATNNEIDQQAGNVKLASSEDRELYIDTKTLNIKVVDTQTRTQWNSLALDQGSSDIDKSPILIKFLGKDGALYEWDAYKFAIQNQRYTLYEIDNGVQIIFDFFESESYRLNEYVPQKIMADHYQEHFLDKIEEKLQEGAISDAQAAKFKDSLSLTYQYDREHDLYYFRFAGLPPLSLVRDLIQMTKSIDYTTDMLIEESQLHDIAVKITQPANFSITMEVTLDQGDLVVKVPTYEITNENDFYTMQNITVLPSFGMAAASKVAEGYILVPDGSGALFKMNDFNGRYPEYERPVYNNSYYSTLYELPAFPENLTMPVFGLYYTDQAGKSMGHMGIIEKGAELGNIKVQLGVEDTSLGGAPYNKVYSSFDSMQFSRVKVFGPYSDNDARFLASTGVIDVDYTVRYKLFSSKVEYYDLAKTYQQYLVDRYNLSYSYDERPKLFVDVIGALTLEKRFLGIPYEEPHSMTTYHQLLDILKDMENINAVVNYKGVFNGGLDNTIGNKAELLKVNGSKAELLQLMQHVEGSNQQIFFNADLMRVTDTDDGFKPKKHALHGFDGKPLSIHPYNYATGRFKLYATGHYVIHPLYLSDTVDRFIESSSEYANIFVNDMGAMYYANYKDNEVIDPVIANSILQNNLEKLAQNKTIALDNPNSDKLAYAKYAANISRESSNYGTMHASIPFRQLVMNGLTEYTTLNVNQSSERSQYFILQALELGSIPKFTITHENVDILKNTEYSEYLSTEYAVLERKIKEIYEEYSAGIDKIASKEIVGHRMLEENVFETSYASGKKVIVNYNKYPVTVAGHQLDALGYMIQ</sequence>
<proteinExistence type="predicted"/>
<keyword evidence="2" id="KW-1185">Reference proteome</keyword>
<evidence type="ECO:0000313" key="2">
    <source>
        <dbReference type="Proteomes" id="UP001596233"/>
    </source>
</evidence>
<comment type="caution">
    <text evidence="1">The sequence shown here is derived from an EMBL/GenBank/DDBJ whole genome shotgun (WGS) entry which is preliminary data.</text>
</comment>
<dbReference type="InterPro" id="IPR043751">
    <property type="entry name" value="DUF5696"/>
</dbReference>
<protein>
    <submittedName>
        <fullName evidence="1">DUF5696 domain-containing protein</fullName>
    </submittedName>
</protein>
<gene>
    <name evidence="1" type="ORF">ACFP56_18875</name>
</gene>
<dbReference type="EMBL" id="JBHSTE010000007">
    <property type="protein sequence ID" value="MFC6334700.1"/>
    <property type="molecule type" value="Genomic_DNA"/>
</dbReference>
<name>A0ABW1VB22_9BACL</name>
<evidence type="ECO:0000313" key="1">
    <source>
        <dbReference type="EMBL" id="MFC6334700.1"/>
    </source>
</evidence>
<dbReference type="Proteomes" id="UP001596233">
    <property type="component" value="Unassembled WGS sequence"/>
</dbReference>